<evidence type="ECO:0000256" key="2">
    <source>
        <dbReference type="ARBA" id="ARBA00010790"/>
    </source>
</evidence>
<gene>
    <name evidence="9" type="ORF">CHIRRI_LOCUS8916</name>
</gene>
<keyword evidence="3 6" id="KW-0285">Flavoprotein</keyword>
<dbReference type="Pfam" id="PF05199">
    <property type="entry name" value="GMC_oxred_C"/>
    <property type="match status" value="1"/>
</dbReference>
<sequence>MGFLPDLLSQTVLRSILLWGLYLKLLFSPEYNWPTDYLTRVNSCTISFSFFTGFTTVCDNACDLSKANKLPVFDYIIVGSGAAGSLLAYRLTMANPTRKVLLIEAGSDPIIESVPPPLFAFNLNNSAAYTFNAEESPNYGNAYKNGVGCNCGRSVGGSTEINAMMFVCGCDEDYNSWATAAGDSSWNYANVLPYMKKSHSVQDPTGSLLAGNCAAYQGSSGPLIVTNSDSNSDYITPVMKSATMELNYPQRSSSNCGPPFTGFSNIPMTIYNGQRESAARAFLVPLRTKSNFYFMRNSTVTKVITAQDSTGAWVATGVNVITNFTKCPNIVLKAAREVILSAGSYNSPLILQRSGIGKAADLSTCGTPQVSDVPVGKNLMDHIYLTSFWTIPGFTPNNFTASAFFTAEAAKYVNNFSGYFSRLQGINYGGFINTLNSAANCPDVQIVLARYEQNNVDIDLMMNDKWGYKKEYADQIINAAKDYALIQVLAVVLKPQSRGTVNLRSCTDPFAKPIINGNYFNVTDDLDTLVRGMQAVCNIFNTNAAINAGINPLIFNVTECNSYSFCSDDYIRCNAKYFTLNLWHPSGTCKMGTSATDSVVDKRLKVFGVKRLRVVDASVMPVITAGNTQCPTYTIAEKGADMILADNP</sequence>
<dbReference type="SUPFAM" id="SSF54373">
    <property type="entry name" value="FAD-linked reductases, C-terminal domain"/>
    <property type="match status" value="1"/>
</dbReference>
<dbReference type="PIRSF" id="PIRSF000137">
    <property type="entry name" value="Alcohol_oxidase"/>
    <property type="match status" value="1"/>
</dbReference>
<dbReference type="Gene3D" id="3.30.560.10">
    <property type="entry name" value="Glucose Oxidase, domain 3"/>
    <property type="match status" value="1"/>
</dbReference>
<comment type="cofactor">
    <cofactor evidence="1 5">
        <name>FAD</name>
        <dbReference type="ChEBI" id="CHEBI:57692"/>
    </cofactor>
</comment>
<comment type="similarity">
    <text evidence="2 6">Belongs to the GMC oxidoreductase family.</text>
</comment>
<protein>
    <recommendedName>
        <fullName evidence="7 8">Glucose-methanol-choline oxidoreductase N-terminal domain-containing protein</fullName>
    </recommendedName>
</protein>
<evidence type="ECO:0000256" key="4">
    <source>
        <dbReference type="ARBA" id="ARBA00022827"/>
    </source>
</evidence>
<evidence type="ECO:0000256" key="1">
    <source>
        <dbReference type="ARBA" id="ARBA00001974"/>
    </source>
</evidence>
<dbReference type="InterPro" id="IPR000172">
    <property type="entry name" value="GMC_OxRdtase_N"/>
</dbReference>
<dbReference type="PROSITE" id="PS00624">
    <property type="entry name" value="GMC_OXRED_2"/>
    <property type="match status" value="1"/>
</dbReference>
<dbReference type="InterPro" id="IPR012132">
    <property type="entry name" value="GMC_OxRdtase"/>
</dbReference>
<feature type="binding site" evidence="5">
    <location>
        <begin position="583"/>
        <end position="584"/>
    </location>
    <ligand>
        <name>FAD</name>
        <dbReference type="ChEBI" id="CHEBI:57692"/>
    </ligand>
</feature>
<evidence type="ECO:0000256" key="5">
    <source>
        <dbReference type="PIRSR" id="PIRSR000137-2"/>
    </source>
</evidence>
<dbReference type="GO" id="GO:0016614">
    <property type="term" value="F:oxidoreductase activity, acting on CH-OH group of donors"/>
    <property type="evidence" value="ECO:0007669"/>
    <property type="project" value="InterPro"/>
</dbReference>
<reference evidence="9" key="1">
    <citation type="submission" date="2022-01" db="EMBL/GenBank/DDBJ databases">
        <authorList>
            <person name="King R."/>
        </authorList>
    </citation>
    <scope>NUCLEOTIDE SEQUENCE</scope>
</reference>
<dbReference type="EMBL" id="OU895878">
    <property type="protein sequence ID" value="CAG9806051.1"/>
    <property type="molecule type" value="Genomic_DNA"/>
</dbReference>
<evidence type="ECO:0000259" key="8">
    <source>
        <dbReference type="PROSITE" id="PS00624"/>
    </source>
</evidence>
<feature type="domain" description="Glucose-methanol-choline oxidoreductase N-terminal" evidence="8">
    <location>
        <begin position="343"/>
        <end position="357"/>
    </location>
</feature>
<evidence type="ECO:0000256" key="3">
    <source>
        <dbReference type="ARBA" id="ARBA00022630"/>
    </source>
</evidence>
<dbReference type="InterPro" id="IPR007867">
    <property type="entry name" value="GMC_OxRtase_C"/>
</dbReference>
<keyword evidence="10" id="KW-1185">Reference proteome</keyword>
<evidence type="ECO:0000313" key="9">
    <source>
        <dbReference type="EMBL" id="CAG9806051.1"/>
    </source>
</evidence>
<evidence type="ECO:0000259" key="7">
    <source>
        <dbReference type="PROSITE" id="PS00623"/>
    </source>
</evidence>
<dbReference type="PANTHER" id="PTHR11552:SF147">
    <property type="entry name" value="CHOLINE DEHYDROGENASE, MITOCHONDRIAL"/>
    <property type="match status" value="1"/>
</dbReference>
<proteinExistence type="inferred from homology"/>
<dbReference type="InterPro" id="IPR036188">
    <property type="entry name" value="FAD/NAD-bd_sf"/>
</dbReference>
<dbReference type="OrthoDB" id="269227at2759"/>
<organism evidence="9 10">
    <name type="scientific">Chironomus riparius</name>
    <dbReference type="NCBI Taxonomy" id="315576"/>
    <lineage>
        <taxon>Eukaryota</taxon>
        <taxon>Metazoa</taxon>
        <taxon>Ecdysozoa</taxon>
        <taxon>Arthropoda</taxon>
        <taxon>Hexapoda</taxon>
        <taxon>Insecta</taxon>
        <taxon>Pterygota</taxon>
        <taxon>Neoptera</taxon>
        <taxon>Endopterygota</taxon>
        <taxon>Diptera</taxon>
        <taxon>Nematocera</taxon>
        <taxon>Chironomoidea</taxon>
        <taxon>Chironomidae</taxon>
        <taxon>Chironominae</taxon>
        <taxon>Chironomus</taxon>
    </lineage>
</organism>
<dbReference type="PROSITE" id="PS00623">
    <property type="entry name" value="GMC_OXRED_1"/>
    <property type="match status" value="1"/>
</dbReference>
<feature type="domain" description="Glucose-methanol-choline oxidoreductase N-terminal" evidence="7">
    <location>
        <begin position="152"/>
        <end position="175"/>
    </location>
</feature>
<name>A0A9N9WU42_9DIPT</name>
<keyword evidence="4 5" id="KW-0274">FAD</keyword>
<evidence type="ECO:0000256" key="6">
    <source>
        <dbReference type="RuleBase" id="RU003968"/>
    </source>
</evidence>
<reference evidence="9" key="2">
    <citation type="submission" date="2022-10" db="EMBL/GenBank/DDBJ databases">
        <authorList>
            <consortium name="ENA_rothamsted_submissions"/>
            <consortium name="culmorum"/>
            <person name="King R."/>
        </authorList>
    </citation>
    <scope>NUCLEOTIDE SEQUENCE</scope>
</reference>
<dbReference type="Proteomes" id="UP001153620">
    <property type="component" value="Chromosome 2"/>
</dbReference>
<feature type="binding site" evidence="5">
    <location>
        <position position="300"/>
    </location>
    <ligand>
        <name>FAD</name>
        <dbReference type="ChEBI" id="CHEBI:57692"/>
    </ligand>
</feature>
<dbReference type="AlphaFoldDB" id="A0A9N9WU42"/>
<accession>A0A9N9WU42</accession>
<dbReference type="SUPFAM" id="SSF51905">
    <property type="entry name" value="FAD/NAD(P)-binding domain"/>
    <property type="match status" value="1"/>
</dbReference>
<dbReference type="PANTHER" id="PTHR11552">
    <property type="entry name" value="GLUCOSE-METHANOL-CHOLINE GMC OXIDOREDUCTASE"/>
    <property type="match status" value="1"/>
</dbReference>
<dbReference type="Gene3D" id="3.50.50.60">
    <property type="entry name" value="FAD/NAD(P)-binding domain"/>
    <property type="match status" value="1"/>
</dbReference>
<dbReference type="Pfam" id="PF00732">
    <property type="entry name" value="GMC_oxred_N"/>
    <property type="match status" value="1"/>
</dbReference>
<dbReference type="GO" id="GO:0050660">
    <property type="term" value="F:flavin adenine dinucleotide binding"/>
    <property type="evidence" value="ECO:0007669"/>
    <property type="project" value="InterPro"/>
</dbReference>
<evidence type="ECO:0000313" key="10">
    <source>
        <dbReference type="Proteomes" id="UP001153620"/>
    </source>
</evidence>